<dbReference type="PANTHER" id="PTHR23504:SF15">
    <property type="entry name" value="MAJOR FACILITATOR SUPERFAMILY (MFS) PROFILE DOMAIN-CONTAINING PROTEIN"/>
    <property type="match status" value="1"/>
</dbReference>
<feature type="transmembrane region" description="Helical" evidence="8">
    <location>
        <begin position="161"/>
        <end position="181"/>
    </location>
</feature>
<evidence type="ECO:0000256" key="8">
    <source>
        <dbReference type="SAM" id="Phobius"/>
    </source>
</evidence>
<dbReference type="PANTHER" id="PTHR23504">
    <property type="entry name" value="MAJOR FACILITATOR SUPERFAMILY DOMAIN-CONTAINING PROTEIN 10"/>
    <property type="match status" value="1"/>
</dbReference>
<name>A0A418WDA6_9PROT</name>
<keyword evidence="11" id="KW-1185">Reference proteome</keyword>
<dbReference type="EMBL" id="QYUK01000011">
    <property type="protein sequence ID" value="RJF87929.1"/>
    <property type="molecule type" value="Genomic_DNA"/>
</dbReference>
<evidence type="ECO:0000256" key="2">
    <source>
        <dbReference type="ARBA" id="ARBA00004141"/>
    </source>
</evidence>
<feature type="transmembrane region" description="Helical" evidence="8">
    <location>
        <begin position="133"/>
        <end position="155"/>
    </location>
</feature>
<feature type="transmembrane region" description="Helical" evidence="8">
    <location>
        <begin position="44"/>
        <end position="63"/>
    </location>
</feature>
<feature type="transmembrane region" description="Helical" evidence="8">
    <location>
        <begin position="249"/>
        <end position="272"/>
    </location>
</feature>
<dbReference type="Pfam" id="PF07690">
    <property type="entry name" value="MFS_1"/>
    <property type="match status" value="1"/>
</dbReference>
<feature type="transmembrane region" description="Helical" evidence="8">
    <location>
        <begin position="304"/>
        <end position="329"/>
    </location>
</feature>
<dbReference type="PROSITE" id="PS00216">
    <property type="entry name" value="SUGAR_TRANSPORT_1"/>
    <property type="match status" value="1"/>
</dbReference>
<comment type="function">
    <text evidence="1">Resistance to tetracycline by an active tetracycline efflux. This is an energy-dependent process that decreases the accumulation of the antibiotic in whole cells. This protein functions as a metal-tetracycline/H(+) antiporter.</text>
</comment>
<dbReference type="InterPro" id="IPR020846">
    <property type="entry name" value="MFS_dom"/>
</dbReference>
<feature type="transmembrane region" description="Helical" evidence="8">
    <location>
        <begin position="75"/>
        <end position="98"/>
    </location>
</feature>
<comment type="similarity">
    <text evidence="3">Belongs to the major facilitator superfamily. TCR/Tet family.</text>
</comment>
<evidence type="ECO:0000313" key="10">
    <source>
        <dbReference type="EMBL" id="RJF87929.1"/>
    </source>
</evidence>
<dbReference type="InterPro" id="IPR011701">
    <property type="entry name" value="MFS"/>
</dbReference>
<accession>A0A418WDA6</accession>
<comment type="subcellular location">
    <subcellularLocation>
        <location evidence="2">Membrane</location>
        <topology evidence="2">Multi-pass membrane protein</topology>
    </subcellularLocation>
</comment>
<evidence type="ECO:0000313" key="11">
    <source>
        <dbReference type="Proteomes" id="UP000284605"/>
    </source>
</evidence>
<reference evidence="10 11" key="1">
    <citation type="submission" date="2018-09" db="EMBL/GenBank/DDBJ databases">
        <authorList>
            <person name="Zhu H."/>
        </authorList>
    </citation>
    <scope>NUCLEOTIDE SEQUENCE [LARGE SCALE GENOMIC DNA]</scope>
    <source>
        <strain evidence="10 11">K1W22B-8</strain>
    </source>
</reference>
<dbReference type="InterPro" id="IPR005829">
    <property type="entry name" value="Sugar_transporter_CS"/>
</dbReference>
<feature type="domain" description="Major facilitator superfamily (MFS) profile" evidence="9">
    <location>
        <begin position="4"/>
        <end position="399"/>
    </location>
</feature>
<evidence type="ECO:0000256" key="5">
    <source>
        <dbReference type="ARBA" id="ARBA00022692"/>
    </source>
</evidence>
<evidence type="ECO:0000256" key="1">
    <source>
        <dbReference type="ARBA" id="ARBA00003279"/>
    </source>
</evidence>
<dbReference type="Gene3D" id="1.20.1250.20">
    <property type="entry name" value="MFS general substrate transporter like domains"/>
    <property type="match status" value="1"/>
</dbReference>
<keyword evidence="4" id="KW-0813">Transport</keyword>
<keyword evidence="6 8" id="KW-1133">Transmembrane helix</keyword>
<organism evidence="10 11">
    <name type="scientific">Oleomonas cavernae</name>
    <dbReference type="NCBI Taxonomy" id="2320859"/>
    <lineage>
        <taxon>Bacteria</taxon>
        <taxon>Pseudomonadati</taxon>
        <taxon>Pseudomonadota</taxon>
        <taxon>Alphaproteobacteria</taxon>
        <taxon>Acetobacterales</taxon>
        <taxon>Acetobacteraceae</taxon>
        <taxon>Oleomonas</taxon>
    </lineage>
</organism>
<dbReference type="GO" id="GO:0022857">
    <property type="term" value="F:transmembrane transporter activity"/>
    <property type="evidence" value="ECO:0007669"/>
    <property type="project" value="InterPro"/>
</dbReference>
<feature type="transmembrane region" description="Helical" evidence="8">
    <location>
        <begin position="341"/>
        <end position="363"/>
    </location>
</feature>
<keyword evidence="7 8" id="KW-0472">Membrane</keyword>
<sequence>MTRPMGFILVTILLDAMGFGLIVPVLPHLVERLLGQGPAAAGNAFGILVALYAAMLFLCAPVIGRLSDRFGRRPVILLALAGAALDQVVAATAGSLWLLMVARALAGACGANAAAASAYVADVTPPEHRAKAFGLAGAMFGLGFVLGPALGGMLGDLGPRVPFWVAAGLTALNFLWGLVVLPESLAPALRRPFTLGALNPLAGLIGWRRSRLITGLLGAIFCYMLAQSAVQATWVLFTAMQLGWGPGETGLSLAFLGVASALSQVVVAPAAIRRIGEPAAMLLGLACTVAACIGYSQATQGWHIYAVTGLIVVAVITGPAAQAIITRAVSKGEQGQLQGTITATTSLGAIAGTLLGAAIFSYFAAPDAPLHLPGAAFLFAALLTLVAMACLAYALGGRRVPMRADNRA</sequence>
<gene>
    <name evidence="10" type="ORF">D3874_13610</name>
</gene>
<evidence type="ECO:0000259" key="9">
    <source>
        <dbReference type="PROSITE" id="PS50850"/>
    </source>
</evidence>
<evidence type="ECO:0000256" key="4">
    <source>
        <dbReference type="ARBA" id="ARBA00022448"/>
    </source>
</evidence>
<dbReference type="PRINTS" id="PR01035">
    <property type="entry name" value="TCRTETA"/>
</dbReference>
<feature type="transmembrane region" description="Helical" evidence="8">
    <location>
        <begin position="104"/>
        <end position="121"/>
    </location>
</feature>
<dbReference type="OrthoDB" id="9764259at2"/>
<protein>
    <submittedName>
        <fullName evidence="10">MFS transporter</fullName>
    </submittedName>
</protein>
<dbReference type="AlphaFoldDB" id="A0A418WDA6"/>
<dbReference type="RefSeq" id="WP_119778564.1">
    <property type="nucleotide sequence ID" value="NZ_QYUK01000011.1"/>
</dbReference>
<comment type="caution">
    <text evidence="10">The sequence shown here is derived from an EMBL/GenBank/DDBJ whole genome shotgun (WGS) entry which is preliminary data.</text>
</comment>
<evidence type="ECO:0000256" key="3">
    <source>
        <dbReference type="ARBA" id="ARBA00007520"/>
    </source>
</evidence>
<dbReference type="GO" id="GO:0016020">
    <property type="term" value="C:membrane"/>
    <property type="evidence" value="ECO:0007669"/>
    <property type="project" value="UniProtKB-SubCell"/>
</dbReference>
<dbReference type="InterPro" id="IPR001958">
    <property type="entry name" value="Tet-R_TetA/multi-R_MdtG-like"/>
</dbReference>
<evidence type="ECO:0000256" key="6">
    <source>
        <dbReference type="ARBA" id="ARBA00022989"/>
    </source>
</evidence>
<dbReference type="InterPro" id="IPR036259">
    <property type="entry name" value="MFS_trans_sf"/>
</dbReference>
<dbReference type="PROSITE" id="PS50850">
    <property type="entry name" value="MFS"/>
    <property type="match status" value="1"/>
</dbReference>
<feature type="transmembrane region" description="Helical" evidence="8">
    <location>
        <begin position="212"/>
        <end position="237"/>
    </location>
</feature>
<feature type="transmembrane region" description="Helical" evidence="8">
    <location>
        <begin position="279"/>
        <end position="298"/>
    </location>
</feature>
<dbReference type="SUPFAM" id="SSF103473">
    <property type="entry name" value="MFS general substrate transporter"/>
    <property type="match status" value="1"/>
</dbReference>
<feature type="transmembrane region" description="Helical" evidence="8">
    <location>
        <begin position="375"/>
        <end position="395"/>
    </location>
</feature>
<proteinExistence type="inferred from homology"/>
<dbReference type="Proteomes" id="UP000284605">
    <property type="component" value="Unassembled WGS sequence"/>
</dbReference>
<keyword evidence="5 8" id="KW-0812">Transmembrane</keyword>
<evidence type="ECO:0000256" key="7">
    <source>
        <dbReference type="ARBA" id="ARBA00023136"/>
    </source>
</evidence>